<accession>A0ABP3FM35</accession>
<keyword evidence="4" id="KW-1185">Reference proteome</keyword>
<dbReference type="InterPro" id="IPR013096">
    <property type="entry name" value="Cupin_2"/>
</dbReference>
<dbReference type="PANTHER" id="PTHR36440">
    <property type="entry name" value="PUTATIVE (AFU_ORTHOLOGUE AFUA_8G07350)-RELATED"/>
    <property type="match status" value="1"/>
</dbReference>
<proteinExistence type="predicted"/>
<evidence type="ECO:0000313" key="4">
    <source>
        <dbReference type="Proteomes" id="UP001501867"/>
    </source>
</evidence>
<feature type="region of interest" description="Disordered" evidence="1">
    <location>
        <begin position="164"/>
        <end position="196"/>
    </location>
</feature>
<sequence>MPDAVPPHPTAPIALGAGGGETLWFLDFLAAVKGSASQLNGAATVIEFLGREGSGSPLHRHRDEDEWWYVLDGAMTFWVAGQSFPVRSGAFVYGPRGLAHTFRVTSPEARFLHVTEPGGFDGFLRALARPAASPTIPPGDAPLPDLDHVRAVADGFGIEVLGPPGIPDALAPTSRRPHTAAPSASPSAGGHAKEPR</sequence>
<name>A0ABP3FM35_9ACTN</name>
<organism evidence="3 4">
    <name type="scientific">Streptomyces polychromogenes</name>
    <dbReference type="NCBI Taxonomy" id="67342"/>
    <lineage>
        <taxon>Bacteria</taxon>
        <taxon>Bacillati</taxon>
        <taxon>Actinomycetota</taxon>
        <taxon>Actinomycetes</taxon>
        <taxon>Kitasatosporales</taxon>
        <taxon>Streptomycetaceae</taxon>
        <taxon>Streptomyces</taxon>
    </lineage>
</organism>
<feature type="compositionally biased region" description="Low complexity" evidence="1">
    <location>
        <begin position="179"/>
        <end position="190"/>
    </location>
</feature>
<dbReference type="SUPFAM" id="SSF51182">
    <property type="entry name" value="RmlC-like cupins"/>
    <property type="match status" value="1"/>
</dbReference>
<dbReference type="Proteomes" id="UP001501867">
    <property type="component" value="Unassembled WGS sequence"/>
</dbReference>
<feature type="domain" description="Cupin type-2" evidence="2">
    <location>
        <begin position="53"/>
        <end position="113"/>
    </location>
</feature>
<dbReference type="InterPro" id="IPR014710">
    <property type="entry name" value="RmlC-like_jellyroll"/>
</dbReference>
<gene>
    <name evidence="3" type="ORF">GCM10010302_67320</name>
</gene>
<evidence type="ECO:0000256" key="1">
    <source>
        <dbReference type="SAM" id="MobiDB-lite"/>
    </source>
</evidence>
<protein>
    <recommendedName>
        <fullName evidence="2">Cupin type-2 domain-containing protein</fullName>
    </recommendedName>
</protein>
<comment type="caution">
    <text evidence="3">The sequence shown here is derived from an EMBL/GenBank/DDBJ whole genome shotgun (WGS) entry which is preliminary data.</text>
</comment>
<dbReference type="Pfam" id="PF07883">
    <property type="entry name" value="Cupin_2"/>
    <property type="match status" value="1"/>
</dbReference>
<dbReference type="CDD" id="cd02215">
    <property type="entry name" value="cupin_QDO_N_C"/>
    <property type="match status" value="1"/>
</dbReference>
<dbReference type="PANTHER" id="PTHR36440:SF1">
    <property type="entry name" value="PUTATIVE (AFU_ORTHOLOGUE AFUA_8G07350)-RELATED"/>
    <property type="match status" value="1"/>
</dbReference>
<dbReference type="InterPro" id="IPR011051">
    <property type="entry name" value="RmlC_Cupin_sf"/>
</dbReference>
<dbReference type="RefSeq" id="WP_344167738.1">
    <property type="nucleotide sequence ID" value="NZ_BAAABV010000028.1"/>
</dbReference>
<evidence type="ECO:0000313" key="3">
    <source>
        <dbReference type="EMBL" id="GAA0318789.1"/>
    </source>
</evidence>
<dbReference type="EMBL" id="BAAABV010000028">
    <property type="protein sequence ID" value="GAA0318789.1"/>
    <property type="molecule type" value="Genomic_DNA"/>
</dbReference>
<dbReference type="InterPro" id="IPR053146">
    <property type="entry name" value="QDO-like"/>
</dbReference>
<evidence type="ECO:0000259" key="2">
    <source>
        <dbReference type="Pfam" id="PF07883"/>
    </source>
</evidence>
<reference evidence="4" key="1">
    <citation type="journal article" date="2019" name="Int. J. Syst. Evol. Microbiol.">
        <title>The Global Catalogue of Microorganisms (GCM) 10K type strain sequencing project: providing services to taxonomists for standard genome sequencing and annotation.</title>
        <authorList>
            <consortium name="The Broad Institute Genomics Platform"/>
            <consortium name="The Broad Institute Genome Sequencing Center for Infectious Disease"/>
            <person name="Wu L."/>
            <person name="Ma J."/>
        </authorList>
    </citation>
    <scope>NUCLEOTIDE SEQUENCE [LARGE SCALE GENOMIC DNA]</scope>
    <source>
        <strain evidence="4">JCM 4505</strain>
    </source>
</reference>
<dbReference type="Gene3D" id="2.60.120.10">
    <property type="entry name" value="Jelly Rolls"/>
    <property type="match status" value="1"/>
</dbReference>